<evidence type="ECO:0000256" key="6">
    <source>
        <dbReference type="ARBA" id="ARBA00023180"/>
    </source>
</evidence>
<accession>A0ABQ7T9T5</accession>
<comment type="caution">
    <text evidence="9">The sequence shown here is derived from an EMBL/GenBank/DDBJ whole genome shotgun (WGS) entry which is preliminary data.</text>
</comment>
<dbReference type="PANTHER" id="PTHR24061">
    <property type="entry name" value="CALCIUM-SENSING RECEPTOR-RELATED"/>
    <property type="match status" value="1"/>
</dbReference>
<sequence length="474" mass="54263">MDSGAFLSRERHQKNGLAVLLFLLLLLLWVYEVDTMKCLLTDPHALPHESYQPGDLIVGALVSHYSHCSHDFSFKEHPLQEFSDFITVVTKFYQHILSLVFATKEINENPNILPNVTLGFNIYDSYNAAHITYRTTLELLFKSHRLVLNYNCESHKKTLAIVGALASKTSFLMADILTLYKIPQLTYGSFASAKSEMQQRPSFYRIVANEDPQYMGIINLLKHFGWTWVGFFVVDDESGEHFMETMEPLLSQNGICSAFTRQIPSQEHFHYSKAYTVSQIFTLLKARIIVLYGKPFTIIAIQHYITLSTLEQKTNALVGKVWITTAQSDFVLASINQGGNLQMFQGALSFMIHSSEIPGFQEFLQTIKPDWTEADDFLKDFWQEAFNCFIPDLRMPYKMSGTCTGEERLESLIGPFFEMCMSGYSYGIYNAIYAVAHALHALYLSRSYQRCTGASKRDLQDLQPWQVMFPQLNE</sequence>
<keyword evidence="5" id="KW-0675">Receptor</keyword>
<keyword evidence="4" id="KW-0472">Membrane</keyword>
<keyword evidence="7" id="KW-0732">Signal</keyword>
<evidence type="ECO:0000256" key="4">
    <source>
        <dbReference type="ARBA" id="ARBA00023136"/>
    </source>
</evidence>
<evidence type="ECO:0000256" key="7">
    <source>
        <dbReference type="SAM" id="SignalP"/>
    </source>
</evidence>
<dbReference type="InterPro" id="IPR001828">
    <property type="entry name" value="ANF_lig-bd_rcpt"/>
</dbReference>
<reference evidence="9 10" key="1">
    <citation type="journal article" date="2022" name="Gigascience">
        <title>A chromosome-level genome assembly and annotation of the desert horned lizard, Phrynosoma platyrhinos, provides insight into chromosomal rearrangements among reptiles.</title>
        <authorList>
            <person name="Koochekian N."/>
            <person name="Ascanio A."/>
            <person name="Farleigh K."/>
            <person name="Card D.C."/>
            <person name="Schield D.R."/>
            <person name="Castoe T.A."/>
            <person name="Jezkova T."/>
        </authorList>
    </citation>
    <scope>NUCLEOTIDE SEQUENCE [LARGE SCALE GENOMIC DNA]</scope>
    <source>
        <strain evidence="9">NK-2021</strain>
    </source>
</reference>
<dbReference type="Gene3D" id="3.40.50.2300">
    <property type="match status" value="2"/>
</dbReference>
<gene>
    <name evidence="9" type="ORF">JD844_001055</name>
</gene>
<organism evidence="9 10">
    <name type="scientific">Phrynosoma platyrhinos</name>
    <name type="common">Desert horned lizard</name>
    <dbReference type="NCBI Taxonomy" id="52577"/>
    <lineage>
        <taxon>Eukaryota</taxon>
        <taxon>Metazoa</taxon>
        <taxon>Chordata</taxon>
        <taxon>Craniata</taxon>
        <taxon>Vertebrata</taxon>
        <taxon>Euteleostomi</taxon>
        <taxon>Lepidosauria</taxon>
        <taxon>Squamata</taxon>
        <taxon>Bifurcata</taxon>
        <taxon>Unidentata</taxon>
        <taxon>Episquamata</taxon>
        <taxon>Toxicofera</taxon>
        <taxon>Iguania</taxon>
        <taxon>Phrynosomatidae</taxon>
        <taxon>Phrynosomatinae</taxon>
        <taxon>Phrynosoma</taxon>
    </lineage>
</organism>
<name>A0ABQ7T9T5_PHRPL</name>
<dbReference type="InterPro" id="IPR000337">
    <property type="entry name" value="GPCR_3"/>
</dbReference>
<dbReference type="PANTHER" id="PTHR24061:SF599">
    <property type="entry name" value="G-PROTEIN COUPLED RECEPTORS FAMILY 3 PROFILE DOMAIN-CONTAINING PROTEIN"/>
    <property type="match status" value="1"/>
</dbReference>
<feature type="domain" description="Receptor ligand binding region" evidence="8">
    <location>
        <begin position="99"/>
        <end position="466"/>
    </location>
</feature>
<comment type="subcellular location">
    <subcellularLocation>
        <location evidence="1">Membrane</location>
        <topology evidence="1">Multi-pass membrane protein</topology>
    </subcellularLocation>
</comment>
<proteinExistence type="predicted"/>
<dbReference type="EMBL" id="JAIPUX010000521">
    <property type="protein sequence ID" value="KAH0626216.1"/>
    <property type="molecule type" value="Genomic_DNA"/>
</dbReference>
<evidence type="ECO:0000313" key="10">
    <source>
        <dbReference type="Proteomes" id="UP000826234"/>
    </source>
</evidence>
<evidence type="ECO:0000313" key="9">
    <source>
        <dbReference type="EMBL" id="KAH0626216.1"/>
    </source>
</evidence>
<feature type="chain" id="PRO_5045551991" description="Receptor ligand binding region domain-containing protein" evidence="7">
    <location>
        <begin position="36"/>
        <end position="474"/>
    </location>
</feature>
<dbReference type="Proteomes" id="UP000826234">
    <property type="component" value="Unassembled WGS sequence"/>
</dbReference>
<dbReference type="PRINTS" id="PR00248">
    <property type="entry name" value="GPCRMGR"/>
</dbReference>
<evidence type="ECO:0000256" key="2">
    <source>
        <dbReference type="ARBA" id="ARBA00022692"/>
    </source>
</evidence>
<evidence type="ECO:0000256" key="1">
    <source>
        <dbReference type="ARBA" id="ARBA00004141"/>
    </source>
</evidence>
<evidence type="ECO:0000256" key="3">
    <source>
        <dbReference type="ARBA" id="ARBA00022989"/>
    </source>
</evidence>
<protein>
    <recommendedName>
        <fullName evidence="8">Receptor ligand binding region domain-containing protein</fullName>
    </recommendedName>
</protein>
<feature type="signal peptide" evidence="7">
    <location>
        <begin position="1"/>
        <end position="35"/>
    </location>
</feature>
<keyword evidence="2" id="KW-0812">Transmembrane</keyword>
<dbReference type="Pfam" id="PF01094">
    <property type="entry name" value="ANF_receptor"/>
    <property type="match status" value="1"/>
</dbReference>
<dbReference type="InterPro" id="IPR028082">
    <property type="entry name" value="Peripla_BP_I"/>
</dbReference>
<keyword evidence="3" id="KW-1133">Transmembrane helix</keyword>
<dbReference type="SUPFAM" id="SSF53822">
    <property type="entry name" value="Periplasmic binding protein-like I"/>
    <property type="match status" value="1"/>
</dbReference>
<evidence type="ECO:0000256" key="5">
    <source>
        <dbReference type="ARBA" id="ARBA00023170"/>
    </source>
</evidence>
<dbReference type="InterPro" id="IPR000068">
    <property type="entry name" value="GPCR_3_Ca_sens_rcpt-rel"/>
</dbReference>
<keyword evidence="10" id="KW-1185">Reference proteome</keyword>
<evidence type="ECO:0000259" key="8">
    <source>
        <dbReference type="Pfam" id="PF01094"/>
    </source>
</evidence>
<keyword evidence="6" id="KW-0325">Glycoprotein</keyword>